<organism evidence="2 3">
    <name type="scientific">Banduia mediterranea</name>
    <dbReference type="NCBI Taxonomy" id="3075609"/>
    <lineage>
        <taxon>Bacteria</taxon>
        <taxon>Pseudomonadati</taxon>
        <taxon>Pseudomonadota</taxon>
        <taxon>Gammaproteobacteria</taxon>
        <taxon>Nevskiales</taxon>
        <taxon>Algiphilaceae</taxon>
        <taxon>Banduia</taxon>
    </lineage>
</organism>
<dbReference type="Pfam" id="PF09656">
    <property type="entry name" value="PGPGW"/>
    <property type="match status" value="1"/>
</dbReference>
<evidence type="ECO:0000256" key="1">
    <source>
        <dbReference type="SAM" id="Phobius"/>
    </source>
</evidence>
<keyword evidence="3" id="KW-1185">Reference proteome</keyword>
<feature type="transmembrane region" description="Helical" evidence="1">
    <location>
        <begin position="114"/>
        <end position="142"/>
    </location>
</feature>
<dbReference type="RefSeq" id="WP_311365216.1">
    <property type="nucleotide sequence ID" value="NZ_JAVRIC010000014.1"/>
</dbReference>
<accession>A0ABU2WIX6</accession>
<dbReference type="EMBL" id="JAVRIC010000014">
    <property type="protein sequence ID" value="MDT0497823.1"/>
    <property type="molecule type" value="Genomic_DNA"/>
</dbReference>
<protein>
    <submittedName>
        <fullName evidence="2">PGPGW domain-containing protein</fullName>
    </submittedName>
</protein>
<evidence type="ECO:0000313" key="2">
    <source>
        <dbReference type="EMBL" id="MDT0497823.1"/>
    </source>
</evidence>
<keyword evidence="1" id="KW-0472">Membrane</keyword>
<reference evidence="2 3" key="1">
    <citation type="submission" date="2023-09" db="EMBL/GenBank/DDBJ databases">
        <authorList>
            <person name="Rey-Velasco X."/>
        </authorList>
    </citation>
    <scope>NUCLEOTIDE SEQUENCE [LARGE SCALE GENOMIC DNA]</scope>
    <source>
        <strain evidence="2 3">W345</strain>
    </source>
</reference>
<proteinExistence type="predicted"/>
<feature type="transmembrane region" description="Helical" evidence="1">
    <location>
        <begin position="44"/>
        <end position="65"/>
    </location>
</feature>
<evidence type="ECO:0000313" key="3">
    <source>
        <dbReference type="Proteomes" id="UP001254608"/>
    </source>
</evidence>
<feature type="transmembrane region" description="Helical" evidence="1">
    <location>
        <begin position="71"/>
        <end position="93"/>
    </location>
</feature>
<dbReference type="Proteomes" id="UP001254608">
    <property type="component" value="Unassembled WGS sequence"/>
</dbReference>
<comment type="caution">
    <text evidence="2">The sequence shown here is derived from an EMBL/GenBank/DDBJ whole genome shotgun (WGS) entry which is preliminary data.</text>
</comment>
<dbReference type="InterPro" id="IPR019099">
    <property type="entry name" value="Uncharacterised_PGPGW_TM"/>
</dbReference>
<keyword evidence="1" id="KW-0812">Transmembrane</keyword>
<keyword evidence="1" id="KW-1133">Transmembrane helix</keyword>
<name>A0ABU2WIX6_9GAMM</name>
<gene>
    <name evidence="2" type="ORF">RM530_10680</name>
</gene>
<sequence>MSEPESPNLSTRLRSRWRSFADARPGHRFVEQYHRRRRVRSSTLGSLFEILIGIALLVVGLTMLVTPGPGIVMLLLGLSLLAHHSLWVSSALDRAELRLRQWGAWLRRHWQTSALSRLLICFAGLLLTGLMVGAAVLGLMLYRQ</sequence>